<dbReference type="GO" id="GO:0005737">
    <property type="term" value="C:cytoplasm"/>
    <property type="evidence" value="ECO:0007669"/>
    <property type="project" value="TreeGrafter"/>
</dbReference>
<dbReference type="Pfam" id="PF13242">
    <property type="entry name" value="Hydrolase_like"/>
    <property type="match status" value="1"/>
</dbReference>
<dbReference type="EMBL" id="QBKN01000007">
    <property type="protein sequence ID" value="PTX49337.1"/>
    <property type="molecule type" value="Genomic_DNA"/>
</dbReference>
<dbReference type="RefSeq" id="WP_146178821.1">
    <property type="nucleotide sequence ID" value="NZ_BMEZ01000007.1"/>
</dbReference>
<dbReference type="Pfam" id="PF13344">
    <property type="entry name" value="Hydrolase_6"/>
    <property type="match status" value="1"/>
</dbReference>
<comment type="caution">
    <text evidence="1">The sequence shown here is derived from an EMBL/GenBank/DDBJ whole genome shotgun (WGS) entry which is preliminary data.</text>
</comment>
<dbReference type="PANTHER" id="PTHR19288">
    <property type="entry name" value="4-NITROPHENYLPHOSPHATASE-RELATED"/>
    <property type="match status" value="1"/>
</dbReference>
<dbReference type="AlphaFoldDB" id="A0A2T6AZW0"/>
<accession>A0A2T6AZW0</accession>
<keyword evidence="2" id="KW-1185">Reference proteome</keyword>
<dbReference type="InterPro" id="IPR036412">
    <property type="entry name" value="HAD-like_sf"/>
</dbReference>
<dbReference type="SUPFAM" id="SSF56784">
    <property type="entry name" value="HAD-like"/>
    <property type="match status" value="1"/>
</dbReference>
<evidence type="ECO:0000313" key="1">
    <source>
        <dbReference type="EMBL" id="PTX49337.1"/>
    </source>
</evidence>
<organism evidence="1 2">
    <name type="scientific">Allosediminivita pacifica</name>
    <dbReference type="NCBI Taxonomy" id="1267769"/>
    <lineage>
        <taxon>Bacteria</taxon>
        <taxon>Pseudomonadati</taxon>
        <taxon>Pseudomonadota</taxon>
        <taxon>Alphaproteobacteria</taxon>
        <taxon>Rhodobacterales</taxon>
        <taxon>Paracoccaceae</taxon>
        <taxon>Allosediminivita</taxon>
    </lineage>
</organism>
<dbReference type="InterPro" id="IPR023214">
    <property type="entry name" value="HAD_sf"/>
</dbReference>
<proteinExistence type="predicted"/>
<dbReference type="PANTHER" id="PTHR19288:SF46">
    <property type="entry name" value="HALOACID DEHALOGENASE-LIKE HYDROLASE DOMAIN-CONTAINING PROTEIN 2"/>
    <property type="match status" value="1"/>
</dbReference>
<dbReference type="GO" id="GO:0016791">
    <property type="term" value="F:phosphatase activity"/>
    <property type="evidence" value="ECO:0007669"/>
    <property type="project" value="TreeGrafter"/>
</dbReference>
<protein>
    <submittedName>
        <fullName evidence="1">Ribonucleotide monophosphatase NagD (HAD superfamily)</fullName>
    </submittedName>
</protein>
<dbReference type="Gene3D" id="3.40.50.1000">
    <property type="entry name" value="HAD superfamily/HAD-like"/>
    <property type="match status" value="2"/>
</dbReference>
<name>A0A2T6AZW0_9RHOB</name>
<gene>
    <name evidence="1" type="ORF">C8N44_107177</name>
</gene>
<evidence type="ECO:0000313" key="2">
    <source>
        <dbReference type="Proteomes" id="UP000244069"/>
    </source>
</evidence>
<dbReference type="InterPro" id="IPR006357">
    <property type="entry name" value="HAD-SF_hydro_IIA"/>
</dbReference>
<dbReference type="OrthoDB" id="148966at2"/>
<reference evidence="1 2" key="1">
    <citation type="submission" date="2018-04" db="EMBL/GenBank/DDBJ databases">
        <title>Genomic Encyclopedia of Archaeal and Bacterial Type Strains, Phase II (KMG-II): from individual species to whole genera.</title>
        <authorList>
            <person name="Goeker M."/>
        </authorList>
    </citation>
    <scope>NUCLEOTIDE SEQUENCE [LARGE SCALE GENOMIC DNA]</scope>
    <source>
        <strain evidence="1 2">DSM 29329</strain>
    </source>
</reference>
<sequence>MATVSATTVPTTRRHDRLDPRAVEKAGIVLCDLDGCLMSEGRLFAETAEFAEACGARLRVVSNRSDTTAAALSAELSDLGLLVPAAHILLAGEFTLEHFARQGLRRVQLCAAPVLVERARSLGLAPDAGDPEVVLLCRDPGQNVDTLGPVLTRIACGAQLWVANEDVSHPDQSGEPVAETGALLAALLAIHPGLSWRSLGKPHAAMLTHALSAAGVGADEAVFVGDNAQTDGRAAAAAGMPFIHIRRRSER</sequence>
<dbReference type="Proteomes" id="UP000244069">
    <property type="component" value="Unassembled WGS sequence"/>
</dbReference>